<reference evidence="3" key="2">
    <citation type="submission" date="2023-05" db="EMBL/GenBank/DDBJ databases">
        <authorList>
            <person name="Schelkunov M.I."/>
        </authorList>
    </citation>
    <scope>NUCLEOTIDE SEQUENCE</scope>
    <source>
        <strain evidence="3">Hsosn_3</strain>
        <tissue evidence="3">Leaf</tissue>
    </source>
</reference>
<feature type="signal peptide" evidence="2">
    <location>
        <begin position="1"/>
        <end position="22"/>
    </location>
</feature>
<evidence type="ECO:0000313" key="4">
    <source>
        <dbReference type="Proteomes" id="UP001237642"/>
    </source>
</evidence>
<keyword evidence="4" id="KW-1185">Reference proteome</keyword>
<dbReference type="EMBL" id="JAUIZM010000010">
    <property type="protein sequence ID" value="KAK1360066.1"/>
    <property type="molecule type" value="Genomic_DNA"/>
</dbReference>
<organism evidence="3 4">
    <name type="scientific">Heracleum sosnowskyi</name>
    <dbReference type="NCBI Taxonomy" id="360622"/>
    <lineage>
        <taxon>Eukaryota</taxon>
        <taxon>Viridiplantae</taxon>
        <taxon>Streptophyta</taxon>
        <taxon>Embryophyta</taxon>
        <taxon>Tracheophyta</taxon>
        <taxon>Spermatophyta</taxon>
        <taxon>Magnoliopsida</taxon>
        <taxon>eudicotyledons</taxon>
        <taxon>Gunneridae</taxon>
        <taxon>Pentapetalae</taxon>
        <taxon>asterids</taxon>
        <taxon>campanulids</taxon>
        <taxon>Apiales</taxon>
        <taxon>Apiaceae</taxon>
        <taxon>Apioideae</taxon>
        <taxon>apioid superclade</taxon>
        <taxon>Tordylieae</taxon>
        <taxon>Tordyliinae</taxon>
        <taxon>Heracleum</taxon>
    </lineage>
</organism>
<feature type="region of interest" description="Disordered" evidence="1">
    <location>
        <begin position="112"/>
        <end position="163"/>
    </location>
</feature>
<feature type="chain" id="PRO_5042074859" evidence="2">
    <location>
        <begin position="23"/>
        <end position="181"/>
    </location>
</feature>
<gene>
    <name evidence="3" type="ORF">POM88_044540</name>
</gene>
<sequence>MMIAAMKAFSCLSLFAFLGVHARTLPSLPSPHIKTSAYHEWISIFATLGMTPAEPTNPSSHIKPANLYDLIQRPQKSAPPPPFVAPPHSEANAYHEWNSIFPIHGRTLADLSYPSPQVGPERHGGGLMSSNYVTTSLPREEITKRPKSLAPPPPPRVAPPQVETSAYCATGSLCSQSVRAI</sequence>
<keyword evidence="2" id="KW-0732">Signal</keyword>
<evidence type="ECO:0000256" key="2">
    <source>
        <dbReference type="SAM" id="SignalP"/>
    </source>
</evidence>
<feature type="compositionally biased region" description="Polar residues" evidence="1">
    <location>
        <begin position="128"/>
        <end position="137"/>
    </location>
</feature>
<dbReference type="AlphaFoldDB" id="A0AAD8H484"/>
<feature type="compositionally biased region" description="Pro residues" evidence="1">
    <location>
        <begin position="149"/>
        <end position="158"/>
    </location>
</feature>
<protein>
    <submittedName>
        <fullName evidence="3">Uncharacterized protein</fullName>
    </submittedName>
</protein>
<name>A0AAD8H484_9APIA</name>
<proteinExistence type="predicted"/>
<evidence type="ECO:0000256" key="1">
    <source>
        <dbReference type="SAM" id="MobiDB-lite"/>
    </source>
</evidence>
<evidence type="ECO:0000313" key="3">
    <source>
        <dbReference type="EMBL" id="KAK1360066.1"/>
    </source>
</evidence>
<comment type="caution">
    <text evidence="3">The sequence shown here is derived from an EMBL/GenBank/DDBJ whole genome shotgun (WGS) entry which is preliminary data.</text>
</comment>
<dbReference type="Proteomes" id="UP001237642">
    <property type="component" value="Unassembled WGS sequence"/>
</dbReference>
<accession>A0AAD8H484</accession>
<reference evidence="3" key="1">
    <citation type="submission" date="2023-02" db="EMBL/GenBank/DDBJ databases">
        <title>Genome of toxic invasive species Heracleum sosnowskyi carries increased number of genes despite the absence of recent whole-genome duplications.</title>
        <authorList>
            <person name="Schelkunov M."/>
            <person name="Shtratnikova V."/>
            <person name="Makarenko M."/>
            <person name="Klepikova A."/>
            <person name="Omelchenko D."/>
            <person name="Novikova G."/>
            <person name="Obukhova E."/>
            <person name="Bogdanov V."/>
            <person name="Penin A."/>
            <person name="Logacheva M."/>
        </authorList>
    </citation>
    <scope>NUCLEOTIDE SEQUENCE</scope>
    <source>
        <strain evidence="3">Hsosn_3</strain>
        <tissue evidence="3">Leaf</tissue>
    </source>
</reference>